<organism evidence="1 2">
    <name type="scientific">Acrocarpospora macrocephala</name>
    <dbReference type="NCBI Taxonomy" id="150177"/>
    <lineage>
        <taxon>Bacteria</taxon>
        <taxon>Bacillati</taxon>
        <taxon>Actinomycetota</taxon>
        <taxon>Actinomycetes</taxon>
        <taxon>Streptosporangiales</taxon>
        <taxon>Streptosporangiaceae</taxon>
        <taxon>Acrocarpospora</taxon>
    </lineage>
</organism>
<evidence type="ECO:0008006" key="3">
    <source>
        <dbReference type="Google" id="ProtNLM"/>
    </source>
</evidence>
<comment type="caution">
    <text evidence="1">The sequence shown here is derived from an EMBL/GenBank/DDBJ whole genome shotgun (WGS) entry which is preliminary data.</text>
</comment>
<reference evidence="1 2" key="1">
    <citation type="submission" date="2019-10" db="EMBL/GenBank/DDBJ databases">
        <title>Whole genome shotgun sequence of Acrocarpospora macrocephala NBRC 16266.</title>
        <authorList>
            <person name="Ichikawa N."/>
            <person name="Kimura A."/>
            <person name="Kitahashi Y."/>
            <person name="Komaki H."/>
            <person name="Oguchi A."/>
        </authorList>
    </citation>
    <scope>NUCLEOTIDE SEQUENCE [LARGE SCALE GENOMIC DNA]</scope>
    <source>
        <strain evidence="1 2">NBRC 16266</strain>
    </source>
</reference>
<evidence type="ECO:0000313" key="1">
    <source>
        <dbReference type="EMBL" id="GES09555.1"/>
    </source>
</evidence>
<dbReference type="EMBL" id="BLAE01000016">
    <property type="protein sequence ID" value="GES09555.1"/>
    <property type="molecule type" value="Genomic_DNA"/>
</dbReference>
<protein>
    <recommendedName>
        <fullName evidence="3">RHIM domain-containing protein</fullName>
    </recommendedName>
</protein>
<dbReference type="Proteomes" id="UP000331127">
    <property type="component" value="Unassembled WGS sequence"/>
</dbReference>
<gene>
    <name evidence="1" type="ORF">Amac_031510</name>
</gene>
<dbReference type="RefSeq" id="WP_155355091.1">
    <property type="nucleotide sequence ID" value="NZ_BAAAHL010000040.1"/>
</dbReference>
<dbReference type="AlphaFoldDB" id="A0A5M3WK15"/>
<proteinExistence type="predicted"/>
<evidence type="ECO:0000313" key="2">
    <source>
        <dbReference type="Proteomes" id="UP000331127"/>
    </source>
</evidence>
<accession>A0A5M3WK15</accession>
<name>A0A5M3WK15_9ACTN</name>
<sequence>MDPITAVLVAGAEAGVTSVATLAIADLYGKLKAAVRARHPEAEADIEALEAEPRSATRQAALSELLVGAGADTELVRLAEALLEEIEHEAPKAASTAGVDLARVKAEFLEIRRIDGGVRARDVETVGGITITDVQAGGLDPKH</sequence>
<keyword evidence="2" id="KW-1185">Reference proteome</keyword>